<accession>A0ACB8QTE9</accession>
<evidence type="ECO:0000313" key="2">
    <source>
        <dbReference type="Proteomes" id="UP000814128"/>
    </source>
</evidence>
<proteinExistence type="predicted"/>
<protein>
    <submittedName>
        <fullName evidence="1">Mitochondrial small ribosomal subunit Rsm22-domain-containing protein</fullName>
    </submittedName>
</protein>
<sequence length="635" mass="71387">MRRVLARPALRPTLFPQRASLSVNSGLRAHQPNAPLDLDPAFKTLLRDVDSSLSSYKRRGRSSLPPNLQLRELEELEPDEDILHVLPEGERLPRRSPAARFGSQNIGAIVLPEEMQKAIYNLVEASDKGRLRADAMRLFKEEESENGPGTWHAEYNFEYKSPKQAFRHGAFDGTAFATIALPGHYSAIYTVLNETRNRLGRDWFVDTVYDWGSGTGSALWCTESTLTRYTAIEARKGLALIGQQLLDGVDIGKIDLQWKKSFSEGVRHSQADGKNSLAISSFYLSCLQSVERKKVLKSMWESGADVMVLIDHSTPTGFNHIIEAREYLLNLGKREAADDPESHGQIVGAHVLAPCPHDGDCPIFHDPASARLVCGFKQRMQRPGFVRYTKHSGVGHEDMGYSYVVIRRGPRPEQVSTNTGRVGGVGRAAEAAATGRPMVELEPHADSTPESVERGEPVEIAASDQEAYELNEEMREKLQHEAFQWPRLVFPPLKRSGHMILDVCSAEGKILRTTIPKSQGKQPYYDARKAEWGDIFPHPPKNPPQVRFSLSGWDCHEGERPPWRQDGKGKDKKSARAAEPEASYAKIIRDKRDSFLEKGKASRRERRREEKDLNRELRDLEVEYDPDLDIPDTGN</sequence>
<reference evidence="1" key="1">
    <citation type="submission" date="2021-02" db="EMBL/GenBank/DDBJ databases">
        <authorList>
            <consortium name="DOE Joint Genome Institute"/>
            <person name="Ahrendt S."/>
            <person name="Looney B.P."/>
            <person name="Miyauchi S."/>
            <person name="Morin E."/>
            <person name="Drula E."/>
            <person name="Courty P.E."/>
            <person name="Chicoki N."/>
            <person name="Fauchery L."/>
            <person name="Kohler A."/>
            <person name="Kuo A."/>
            <person name="Labutti K."/>
            <person name="Pangilinan J."/>
            <person name="Lipzen A."/>
            <person name="Riley R."/>
            <person name="Andreopoulos W."/>
            <person name="He G."/>
            <person name="Johnson J."/>
            <person name="Barry K.W."/>
            <person name="Grigoriev I.V."/>
            <person name="Nagy L."/>
            <person name="Hibbett D."/>
            <person name="Henrissat B."/>
            <person name="Matheny P.B."/>
            <person name="Labbe J."/>
            <person name="Martin F."/>
        </authorList>
    </citation>
    <scope>NUCLEOTIDE SEQUENCE</scope>
    <source>
        <strain evidence="1">EC-137</strain>
    </source>
</reference>
<dbReference type="EMBL" id="MU273489">
    <property type="protein sequence ID" value="KAI0035111.1"/>
    <property type="molecule type" value="Genomic_DNA"/>
</dbReference>
<dbReference type="Proteomes" id="UP000814128">
    <property type="component" value="Unassembled WGS sequence"/>
</dbReference>
<evidence type="ECO:0000313" key="1">
    <source>
        <dbReference type="EMBL" id="KAI0035111.1"/>
    </source>
</evidence>
<reference evidence="1" key="2">
    <citation type="journal article" date="2022" name="New Phytol.">
        <title>Evolutionary transition to the ectomycorrhizal habit in the genomes of a hyperdiverse lineage of mushroom-forming fungi.</title>
        <authorList>
            <person name="Looney B."/>
            <person name="Miyauchi S."/>
            <person name="Morin E."/>
            <person name="Drula E."/>
            <person name="Courty P.E."/>
            <person name="Kohler A."/>
            <person name="Kuo A."/>
            <person name="LaButti K."/>
            <person name="Pangilinan J."/>
            <person name="Lipzen A."/>
            <person name="Riley R."/>
            <person name="Andreopoulos W."/>
            <person name="He G."/>
            <person name="Johnson J."/>
            <person name="Nolan M."/>
            <person name="Tritt A."/>
            <person name="Barry K.W."/>
            <person name="Grigoriev I.V."/>
            <person name="Nagy L.G."/>
            <person name="Hibbett D."/>
            <person name="Henrissat B."/>
            <person name="Matheny P.B."/>
            <person name="Labbe J."/>
            <person name="Martin F.M."/>
        </authorList>
    </citation>
    <scope>NUCLEOTIDE SEQUENCE</scope>
    <source>
        <strain evidence="1">EC-137</strain>
    </source>
</reference>
<keyword evidence="2" id="KW-1185">Reference proteome</keyword>
<organism evidence="1 2">
    <name type="scientific">Vararia minispora EC-137</name>
    <dbReference type="NCBI Taxonomy" id="1314806"/>
    <lineage>
        <taxon>Eukaryota</taxon>
        <taxon>Fungi</taxon>
        <taxon>Dikarya</taxon>
        <taxon>Basidiomycota</taxon>
        <taxon>Agaricomycotina</taxon>
        <taxon>Agaricomycetes</taxon>
        <taxon>Russulales</taxon>
        <taxon>Lachnocladiaceae</taxon>
        <taxon>Vararia</taxon>
    </lineage>
</organism>
<comment type="caution">
    <text evidence="1">The sequence shown here is derived from an EMBL/GenBank/DDBJ whole genome shotgun (WGS) entry which is preliminary data.</text>
</comment>
<name>A0ACB8QTE9_9AGAM</name>
<gene>
    <name evidence="1" type="ORF">K488DRAFT_76791</name>
</gene>